<protein>
    <submittedName>
        <fullName evidence="5">Interferon-related developmental regulator 1,Interferon-related developmental regulator 2</fullName>
    </submittedName>
</protein>
<proteinExistence type="inferred from homology"/>
<evidence type="ECO:0000313" key="5">
    <source>
        <dbReference type="EMBL" id="CAC5380219.1"/>
    </source>
</evidence>
<accession>A0A6J8BC62</accession>
<reference evidence="5 6" key="1">
    <citation type="submission" date="2020-06" db="EMBL/GenBank/DDBJ databases">
        <authorList>
            <person name="Li R."/>
            <person name="Bekaert M."/>
        </authorList>
    </citation>
    <scope>NUCLEOTIDE SEQUENCE [LARGE SCALE GENOMIC DNA]</scope>
    <source>
        <strain evidence="6">wild</strain>
    </source>
</reference>
<dbReference type="InterPro" id="IPR011989">
    <property type="entry name" value="ARM-like"/>
</dbReference>
<sequence>MPKGGKKKGGKKVVASLPPSDEEYDTGDNWSTASVLSEDISSISEDGENGADDTTVVENFEDKLKDCIEGISQKSGKGRISCIETMAKLLSKKYIYDFLSDRKVTVSDGLLRCLKKGNGDEQAASAKCLSLLCVQLGNEIEDDFKEVHSLLLTILADNTAPVKARSECAATLAMSNFLSCTDISVVDNTMLALENIFKGSYRKGDKSVPSHPQQISRLHAVALSAWSLLISIAPTFSVQKKIEMHLSRLSDLLESADVELRIVAGETIALLYELAREEDEDYEGDDICTLCATLKNLATDSHKYRAKKDRKMQRSSFRDVLRAVEEGDEPDLAIKFGKEYVMIDSWSKREQYDSLCQALTSGVNHHLQENPVIREIFGLGPPIPVGNVPSQKVSKWERTHYNAALFKARTKARSKHRDKRSVVMNGGD</sequence>
<dbReference type="PANTHER" id="PTHR12354">
    <property type="entry name" value="INTERFERON-RELATED DEVELOPMENTAL REGULATOR"/>
    <property type="match status" value="1"/>
</dbReference>
<dbReference type="InterPro" id="IPR016024">
    <property type="entry name" value="ARM-type_fold"/>
</dbReference>
<keyword evidence="6" id="KW-1185">Reference proteome</keyword>
<dbReference type="SUPFAM" id="SSF48371">
    <property type="entry name" value="ARM repeat"/>
    <property type="match status" value="1"/>
</dbReference>
<evidence type="ECO:0000256" key="1">
    <source>
        <dbReference type="ARBA" id="ARBA00008828"/>
    </source>
</evidence>
<dbReference type="AlphaFoldDB" id="A0A6J8BC62"/>
<organism evidence="5 6">
    <name type="scientific">Mytilus coruscus</name>
    <name type="common">Sea mussel</name>
    <dbReference type="NCBI Taxonomy" id="42192"/>
    <lineage>
        <taxon>Eukaryota</taxon>
        <taxon>Metazoa</taxon>
        <taxon>Spiralia</taxon>
        <taxon>Lophotrochozoa</taxon>
        <taxon>Mollusca</taxon>
        <taxon>Bivalvia</taxon>
        <taxon>Autobranchia</taxon>
        <taxon>Pteriomorphia</taxon>
        <taxon>Mytilida</taxon>
        <taxon>Mytiloidea</taxon>
        <taxon>Mytilidae</taxon>
        <taxon>Mytilinae</taxon>
        <taxon>Mytilus</taxon>
    </lineage>
</organism>
<evidence type="ECO:0000256" key="2">
    <source>
        <dbReference type="SAM" id="MobiDB-lite"/>
    </source>
</evidence>
<dbReference type="OrthoDB" id="18978at2759"/>
<evidence type="ECO:0000259" key="4">
    <source>
        <dbReference type="Pfam" id="PF05004"/>
    </source>
</evidence>
<evidence type="ECO:0000259" key="3">
    <source>
        <dbReference type="Pfam" id="PF04836"/>
    </source>
</evidence>
<feature type="compositionally biased region" description="Basic residues" evidence="2">
    <location>
        <begin position="1"/>
        <end position="11"/>
    </location>
</feature>
<dbReference type="Gene3D" id="1.25.10.10">
    <property type="entry name" value="Leucine-rich Repeat Variant"/>
    <property type="match status" value="1"/>
</dbReference>
<feature type="region of interest" description="Disordered" evidence="2">
    <location>
        <begin position="1"/>
        <end position="29"/>
    </location>
</feature>
<dbReference type="Pfam" id="PF04836">
    <property type="entry name" value="IFRD_C"/>
    <property type="match status" value="1"/>
</dbReference>
<dbReference type="InterPro" id="IPR007701">
    <property type="entry name" value="Interferon-rel_develop_reg_N"/>
</dbReference>
<dbReference type="Pfam" id="PF05004">
    <property type="entry name" value="IFRD"/>
    <property type="match status" value="1"/>
</dbReference>
<feature type="domain" description="Interferon-related developmental regulator C-terminal" evidence="3">
    <location>
        <begin position="370"/>
        <end position="421"/>
    </location>
</feature>
<dbReference type="PANTHER" id="PTHR12354:SF1">
    <property type="entry name" value="INTERFERON-RELATED DEVELOPMENTAL REGULATOR 1"/>
    <property type="match status" value="1"/>
</dbReference>
<name>A0A6J8BC62_MYTCO</name>
<feature type="domain" description="Interferon-related developmental regulator N-terminal" evidence="4">
    <location>
        <begin position="29"/>
        <end position="325"/>
    </location>
</feature>
<dbReference type="InterPro" id="IPR039777">
    <property type="entry name" value="IFRD"/>
</dbReference>
<dbReference type="InterPro" id="IPR006921">
    <property type="entry name" value="Interferon-rel_develop_reg_C"/>
</dbReference>
<dbReference type="Proteomes" id="UP000507470">
    <property type="component" value="Unassembled WGS sequence"/>
</dbReference>
<gene>
    <name evidence="5" type="ORF">MCOR_16195</name>
</gene>
<comment type="similarity">
    <text evidence="1">Belongs to the IFRD family.</text>
</comment>
<dbReference type="EMBL" id="CACVKT020002848">
    <property type="protein sequence ID" value="CAC5380219.1"/>
    <property type="molecule type" value="Genomic_DNA"/>
</dbReference>
<evidence type="ECO:0000313" key="6">
    <source>
        <dbReference type="Proteomes" id="UP000507470"/>
    </source>
</evidence>